<dbReference type="Proteomes" id="UP001597145">
    <property type="component" value="Unassembled WGS sequence"/>
</dbReference>
<dbReference type="EC" id="2.1.1.-" evidence="2"/>
<feature type="region of interest" description="Disordered" evidence="1">
    <location>
        <begin position="258"/>
        <end position="284"/>
    </location>
</feature>
<dbReference type="PIRSF" id="PIRSF017393">
    <property type="entry name" value="MTase_SAV2177"/>
    <property type="match status" value="1"/>
</dbReference>
<dbReference type="EMBL" id="JBHUCP010000009">
    <property type="protein sequence ID" value="MFD1531141.1"/>
    <property type="molecule type" value="Genomic_DNA"/>
</dbReference>
<dbReference type="SUPFAM" id="SSF53335">
    <property type="entry name" value="S-adenosyl-L-methionine-dependent methyltransferases"/>
    <property type="match status" value="1"/>
</dbReference>
<name>A0ABW4FKZ4_9PSEU</name>
<dbReference type="InterPro" id="IPR029063">
    <property type="entry name" value="SAM-dependent_MTases_sf"/>
</dbReference>
<evidence type="ECO:0000313" key="3">
    <source>
        <dbReference type="Proteomes" id="UP001597145"/>
    </source>
</evidence>
<dbReference type="InterPro" id="IPR006764">
    <property type="entry name" value="SAM_dep_MeTrfase_SAV2177_type"/>
</dbReference>
<evidence type="ECO:0000256" key="1">
    <source>
        <dbReference type="SAM" id="MobiDB-lite"/>
    </source>
</evidence>
<dbReference type="GO" id="GO:0032259">
    <property type="term" value="P:methylation"/>
    <property type="evidence" value="ECO:0007669"/>
    <property type="project" value="UniProtKB-KW"/>
</dbReference>
<comment type="caution">
    <text evidence="2">The sequence shown here is derived from an EMBL/GenBank/DDBJ whole genome shotgun (WGS) entry which is preliminary data.</text>
</comment>
<keyword evidence="2" id="KW-0808">Transferase</keyword>
<protein>
    <submittedName>
        <fullName evidence="2">SAM-dependent methyltransferase</fullName>
        <ecNumber evidence="2">2.1.1.-</ecNumber>
    </submittedName>
</protein>
<dbReference type="GO" id="GO:0008168">
    <property type="term" value="F:methyltransferase activity"/>
    <property type="evidence" value="ECO:0007669"/>
    <property type="project" value="UniProtKB-KW"/>
</dbReference>
<dbReference type="Gene3D" id="3.40.50.150">
    <property type="entry name" value="Vaccinia Virus protein VP39"/>
    <property type="match status" value="1"/>
</dbReference>
<reference evidence="3" key="1">
    <citation type="journal article" date="2019" name="Int. J. Syst. Evol. Microbiol.">
        <title>The Global Catalogue of Microorganisms (GCM) 10K type strain sequencing project: providing services to taxonomists for standard genome sequencing and annotation.</title>
        <authorList>
            <consortium name="The Broad Institute Genomics Platform"/>
            <consortium name="The Broad Institute Genome Sequencing Center for Infectious Disease"/>
            <person name="Wu L."/>
            <person name="Ma J."/>
        </authorList>
    </citation>
    <scope>NUCLEOTIDE SEQUENCE [LARGE SCALE GENOMIC DNA]</scope>
    <source>
        <strain evidence="3">JCM 12165</strain>
    </source>
</reference>
<sequence>MTDLSELRSLEAPGSLEAPSVNPEIPNAARMYDYYLGGLHNFAADRAAAERTKAAMPWVSHAARANRNFLRRAVRFCRQQGIDQFLDLGSGIPTVGNVHEVARAGNSDARVSYVDNEPVTVAACVALLAGDPLATITAMDIRDPDAVFAAPGVRDLLDFSRPVALLTVAVLHFVPDEDDPAGLMAEYRGRLAPGSFHALSHATGDHDPERAAAGVATFKTTANPINIRTWDQVAQMFGGLPLVEPGLVDATRWHPDDTVGPEHTGSWAGVARIGGSPTGNGSGA</sequence>
<organism evidence="2 3">
    <name type="scientific">Pseudonocardia aurantiaca</name>
    <dbReference type="NCBI Taxonomy" id="75290"/>
    <lineage>
        <taxon>Bacteria</taxon>
        <taxon>Bacillati</taxon>
        <taxon>Actinomycetota</taxon>
        <taxon>Actinomycetes</taxon>
        <taxon>Pseudonocardiales</taxon>
        <taxon>Pseudonocardiaceae</taxon>
        <taxon>Pseudonocardia</taxon>
    </lineage>
</organism>
<proteinExistence type="predicted"/>
<dbReference type="RefSeq" id="WP_343971527.1">
    <property type="nucleotide sequence ID" value="NZ_BAAAJG010000002.1"/>
</dbReference>
<dbReference type="Pfam" id="PF04672">
    <property type="entry name" value="Methyltransf_19"/>
    <property type="match status" value="1"/>
</dbReference>
<evidence type="ECO:0000313" key="2">
    <source>
        <dbReference type="EMBL" id="MFD1531141.1"/>
    </source>
</evidence>
<keyword evidence="3" id="KW-1185">Reference proteome</keyword>
<keyword evidence="2" id="KW-0489">Methyltransferase</keyword>
<gene>
    <name evidence="2" type="ORF">ACFSCY_17015</name>
</gene>
<accession>A0ABW4FKZ4</accession>